<dbReference type="OrthoDB" id="1028093at2759"/>
<dbReference type="AlphaFoldDB" id="A0A8S0QZB3"/>
<sequence length="145" mass="15853">MYRSASTNRVTDDRYNYHLSSSPSSSKGSSPALRAISLEANELPVYEPLSEAAKKERARAKFAENAIHIIPIVLLLCAFVLWFLSNPDIDVPVKENAIAAKIEGLTLEGEVDSDGTGQLPMELGDFDSAKIEDTKKSISDIIRSL</sequence>
<reference evidence="3 4" key="1">
    <citation type="submission" date="2019-12" db="EMBL/GenBank/DDBJ databases">
        <authorList>
            <person name="Alioto T."/>
            <person name="Alioto T."/>
            <person name="Gomez Garrido J."/>
        </authorList>
    </citation>
    <scope>NUCLEOTIDE SEQUENCE [LARGE SCALE GENOMIC DNA]</scope>
</reference>
<evidence type="ECO:0000313" key="3">
    <source>
        <dbReference type="EMBL" id="CAA2971453.1"/>
    </source>
</evidence>
<feature type="region of interest" description="Disordered" evidence="1">
    <location>
        <begin position="1"/>
        <end position="31"/>
    </location>
</feature>
<keyword evidence="2" id="KW-1133">Transmembrane helix</keyword>
<comment type="caution">
    <text evidence="3">The sequence shown here is derived from an EMBL/GenBank/DDBJ whole genome shotgun (WGS) entry which is preliminary data.</text>
</comment>
<proteinExistence type="predicted"/>
<dbReference type="Gramene" id="OE9A087150T1">
    <property type="protein sequence ID" value="OE9A087150C1"/>
    <property type="gene ID" value="OE9A087150"/>
</dbReference>
<evidence type="ECO:0000256" key="2">
    <source>
        <dbReference type="SAM" id="Phobius"/>
    </source>
</evidence>
<keyword evidence="4" id="KW-1185">Reference proteome</keyword>
<keyword evidence="2" id="KW-0812">Transmembrane</keyword>
<dbReference type="EMBL" id="CACTIH010002012">
    <property type="protein sequence ID" value="CAA2971453.1"/>
    <property type="molecule type" value="Genomic_DNA"/>
</dbReference>
<dbReference type="PANTHER" id="PTHR34189:SF4">
    <property type="entry name" value="TRANSMEMBRANE PROTEIN"/>
    <property type="match status" value="1"/>
</dbReference>
<evidence type="ECO:0000313" key="4">
    <source>
        <dbReference type="Proteomes" id="UP000594638"/>
    </source>
</evidence>
<feature type="compositionally biased region" description="Low complexity" evidence="1">
    <location>
        <begin position="20"/>
        <end position="31"/>
    </location>
</feature>
<name>A0A8S0QZB3_OLEEU</name>
<keyword evidence="2" id="KW-0472">Membrane</keyword>
<evidence type="ECO:0000256" key="1">
    <source>
        <dbReference type="SAM" id="MobiDB-lite"/>
    </source>
</evidence>
<organism evidence="3 4">
    <name type="scientific">Olea europaea subsp. europaea</name>
    <dbReference type="NCBI Taxonomy" id="158383"/>
    <lineage>
        <taxon>Eukaryota</taxon>
        <taxon>Viridiplantae</taxon>
        <taxon>Streptophyta</taxon>
        <taxon>Embryophyta</taxon>
        <taxon>Tracheophyta</taxon>
        <taxon>Spermatophyta</taxon>
        <taxon>Magnoliopsida</taxon>
        <taxon>eudicotyledons</taxon>
        <taxon>Gunneridae</taxon>
        <taxon>Pentapetalae</taxon>
        <taxon>asterids</taxon>
        <taxon>lamiids</taxon>
        <taxon>Lamiales</taxon>
        <taxon>Oleaceae</taxon>
        <taxon>Oleeae</taxon>
        <taxon>Olea</taxon>
    </lineage>
</organism>
<accession>A0A8S0QZB3</accession>
<feature type="transmembrane region" description="Helical" evidence="2">
    <location>
        <begin position="65"/>
        <end position="84"/>
    </location>
</feature>
<dbReference type="PANTHER" id="PTHR34189">
    <property type="entry name" value="TRANSMEMBRANE PROTEIN"/>
    <property type="match status" value="1"/>
</dbReference>
<gene>
    <name evidence="3" type="ORF">OLEA9_A087150</name>
</gene>
<dbReference type="Proteomes" id="UP000594638">
    <property type="component" value="Unassembled WGS sequence"/>
</dbReference>
<protein>
    <submittedName>
        <fullName evidence="3">Unnamed protein product</fullName>
    </submittedName>
</protein>